<evidence type="ECO:0000313" key="2">
    <source>
        <dbReference type="Proteomes" id="UP001550850"/>
    </source>
</evidence>
<evidence type="ECO:0000313" key="1">
    <source>
        <dbReference type="EMBL" id="MEU3552712.1"/>
    </source>
</evidence>
<name>A0ABV2YAF8_9ACTN</name>
<accession>A0ABV2YAF8</accession>
<dbReference type="EMBL" id="JBEZUR010000001">
    <property type="protein sequence ID" value="MEU3552712.1"/>
    <property type="molecule type" value="Genomic_DNA"/>
</dbReference>
<dbReference type="RefSeq" id="WP_281262836.1">
    <property type="nucleotide sequence ID" value="NZ_BEVZ01000004.1"/>
</dbReference>
<dbReference type="Proteomes" id="UP001550850">
    <property type="component" value="Unassembled WGS sequence"/>
</dbReference>
<protein>
    <submittedName>
        <fullName evidence="1">Uncharacterized protein</fullName>
    </submittedName>
</protein>
<gene>
    <name evidence="1" type="ORF">AB0E65_00515</name>
</gene>
<proteinExistence type="predicted"/>
<organism evidence="1 2">
    <name type="scientific">Streptomyces fragilis</name>
    <dbReference type="NCBI Taxonomy" id="67301"/>
    <lineage>
        <taxon>Bacteria</taxon>
        <taxon>Bacillati</taxon>
        <taxon>Actinomycetota</taxon>
        <taxon>Actinomycetes</taxon>
        <taxon>Kitasatosporales</taxon>
        <taxon>Streptomycetaceae</taxon>
        <taxon>Streptomyces</taxon>
    </lineage>
</organism>
<sequence length="43" mass="4734">MAPYLIPVAPALLLIAVSTAFQVRRDRRCVEAFLPCDESEPSS</sequence>
<comment type="caution">
    <text evidence="1">The sequence shown here is derived from an EMBL/GenBank/DDBJ whole genome shotgun (WGS) entry which is preliminary data.</text>
</comment>
<keyword evidence="2" id="KW-1185">Reference proteome</keyword>
<reference evidence="1 2" key="1">
    <citation type="submission" date="2024-06" db="EMBL/GenBank/DDBJ databases">
        <title>The Natural Products Discovery Center: Release of the First 8490 Sequenced Strains for Exploring Actinobacteria Biosynthetic Diversity.</title>
        <authorList>
            <person name="Kalkreuter E."/>
            <person name="Kautsar S.A."/>
            <person name="Yang D."/>
            <person name="Bader C.D."/>
            <person name="Teijaro C.N."/>
            <person name="Fluegel L."/>
            <person name="Davis C.M."/>
            <person name="Simpson J.R."/>
            <person name="Lauterbach L."/>
            <person name="Steele A.D."/>
            <person name="Gui C."/>
            <person name="Meng S."/>
            <person name="Li G."/>
            <person name="Viehrig K."/>
            <person name="Ye F."/>
            <person name="Su P."/>
            <person name="Kiefer A.F."/>
            <person name="Nichols A."/>
            <person name="Cepeda A.J."/>
            <person name="Yan W."/>
            <person name="Fan B."/>
            <person name="Jiang Y."/>
            <person name="Adhikari A."/>
            <person name="Zheng C.-J."/>
            <person name="Schuster L."/>
            <person name="Cowan T.M."/>
            <person name="Smanski M.J."/>
            <person name="Chevrette M.G."/>
            <person name="De Carvalho L.P.S."/>
            <person name="Shen B."/>
        </authorList>
    </citation>
    <scope>NUCLEOTIDE SEQUENCE [LARGE SCALE GENOMIC DNA]</scope>
    <source>
        <strain evidence="1 2">NPDC038104</strain>
    </source>
</reference>